<dbReference type="PANTHER" id="PTHR40061">
    <property type="entry name" value="SPORULATION PROTEIN YLMC-RELATED"/>
    <property type="match status" value="1"/>
</dbReference>
<reference evidence="2" key="1">
    <citation type="submission" date="2021-04" db="EMBL/GenBank/DDBJ databases">
        <title>Sinoanaerobacter chloroacetimidivorans sp. nov., an obligate anaerobic bacterium isolated from anaerobic sludge.</title>
        <authorList>
            <person name="Bao Y."/>
        </authorList>
    </citation>
    <scope>NUCLEOTIDE SEQUENCE</scope>
    <source>
        <strain evidence="2">BAD-6</strain>
    </source>
</reference>
<sequence>MRLSDLGDKEIVNLSNGSRHGQLANAELLFEERNGKIKAILVPDYHGKMSFLGGKDFIQLPWSAIRKIGEDIIIFEVQDL</sequence>
<gene>
    <name evidence="2" type="ORF">KCX82_00570</name>
</gene>
<dbReference type="InterPro" id="IPR014238">
    <property type="entry name" value="Spore_YlmC/YmxH"/>
</dbReference>
<dbReference type="InterPro" id="IPR027275">
    <property type="entry name" value="PRC-brl_dom"/>
</dbReference>
<comment type="caution">
    <text evidence="2">The sequence shown here is derived from an EMBL/GenBank/DDBJ whole genome shotgun (WGS) entry which is preliminary data.</text>
</comment>
<protein>
    <submittedName>
        <fullName evidence="2">YlmC/YmxH family sporulation protein</fullName>
    </submittedName>
</protein>
<dbReference type="RefSeq" id="WP_227016494.1">
    <property type="nucleotide sequence ID" value="NZ_JAGSND010000001.1"/>
</dbReference>
<accession>A0A8J7VZR5</accession>
<dbReference type="SUPFAM" id="SSF50346">
    <property type="entry name" value="PRC-barrel domain"/>
    <property type="match status" value="1"/>
</dbReference>
<dbReference type="AlphaFoldDB" id="A0A8J7VZR5"/>
<dbReference type="Gene3D" id="2.30.30.240">
    <property type="entry name" value="PRC-barrel domain"/>
    <property type="match status" value="1"/>
</dbReference>
<dbReference type="NCBIfam" id="TIGR02888">
    <property type="entry name" value="spore_YlmC_YmxH"/>
    <property type="match status" value="1"/>
</dbReference>
<reference evidence="2" key="2">
    <citation type="submission" date="2021-04" db="EMBL/GenBank/DDBJ databases">
        <authorList>
            <person name="Liu J."/>
        </authorList>
    </citation>
    <scope>NUCLEOTIDE SEQUENCE</scope>
    <source>
        <strain evidence="2">BAD-6</strain>
    </source>
</reference>
<feature type="domain" description="PRC-barrel" evidence="1">
    <location>
        <begin position="1"/>
        <end position="76"/>
    </location>
</feature>
<proteinExistence type="predicted"/>
<organism evidence="2 3">
    <name type="scientific">Sinanaerobacter chloroacetimidivorans</name>
    <dbReference type="NCBI Taxonomy" id="2818044"/>
    <lineage>
        <taxon>Bacteria</taxon>
        <taxon>Bacillati</taxon>
        <taxon>Bacillota</taxon>
        <taxon>Clostridia</taxon>
        <taxon>Peptostreptococcales</taxon>
        <taxon>Anaerovoracaceae</taxon>
        <taxon>Sinanaerobacter</taxon>
    </lineage>
</organism>
<dbReference type="Pfam" id="PF05239">
    <property type="entry name" value="PRC"/>
    <property type="match status" value="1"/>
</dbReference>
<keyword evidence="3" id="KW-1185">Reference proteome</keyword>
<evidence type="ECO:0000259" key="1">
    <source>
        <dbReference type="Pfam" id="PF05239"/>
    </source>
</evidence>
<dbReference type="Proteomes" id="UP000675664">
    <property type="component" value="Unassembled WGS sequence"/>
</dbReference>
<dbReference type="PANTHER" id="PTHR40061:SF1">
    <property type="entry name" value="SPORULATION PROTEIN YLMC-RELATED"/>
    <property type="match status" value="1"/>
</dbReference>
<dbReference type="EMBL" id="JAGSND010000001">
    <property type="protein sequence ID" value="MBR0596360.1"/>
    <property type="molecule type" value="Genomic_DNA"/>
</dbReference>
<name>A0A8J7VZR5_9FIRM</name>
<dbReference type="InterPro" id="IPR011033">
    <property type="entry name" value="PRC_barrel-like_sf"/>
</dbReference>
<evidence type="ECO:0000313" key="3">
    <source>
        <dbReference type="Proteomes" id="UP000675664"/>
    </source>
</evidence>
<evidence type="ECO:0000313" key="2">
    <source>
        <dbReference type="EMBL" id="MBR0596360.1"/>
    </source>
</evidence>